<feature type="transmembrane region" description="Helical" evidence="6">
    <location>
        <begin position="282"/>
        <end position="309"/>
    </location>
</feature>
<organism evidence="8 9">
    <name type="scientific">Haloprofundus marisrubri</name>
    <dbReference type="NCBI Taxonomy" id="1514971"/>
    <lineage>
        <taxon>Archaea</taxon>
        <taxon>Methanobacteriati</taxon>
        <taxon>Methanobacteriota</taxon>
        <taxon>Stenosarchaea group</taxon>
        <taxon>Halobacteria</taxon>
        <taxon>Halobacteriales</taxon>
        <taxon>Haloferacaceae</taxon>
        <taxon>Haloprofundus</taxon>
    </lineage>
</organism>
<gene>
    <name evidence="8" type="ORF">AUR64_14555</name>
</gene>
<comment type="subcellular location">
    <subcellularLocation>
        <location evidence="1">Cell membrane</location>
        <topology evidence="1">Multi-pass membrane protein</topology>
    </subcellularLocation>
</comment>
<feature type="transmembrane region" description="Helical" evidence="6">
    <location>
        <begin position="378"/>
        <end position="399"/>
    </location>
</feature>
<evidence type="ECO:0000259" key="7">
    <source>
        <dbReference type="Pfam" id="PF02687"/>
    </source>
</evidence>
<keyword evidence="5 6" id="KW-0472">Membrane</keyword>
<evidence type="ECO:0000313" key="8">
    <source>
        <dbReference type="EMBL" id="KTG09020.1"/>
    </source>
</evidence>
<dbReference type="AlphaFoldDB" id="A0A0W1R742"/>
<evidence type="ECO:0000256" key="6">
    <source>
        <dbReference type="SAM" id="Phobius"/>
    </source>
</evidence>
<comment type="caution">
    <text evidence="8">The sequence shown here is derived from an EMBL/GenBank/DDBJ whole genome shotgun (WGS) entry which is preliminary data.</text>
</comment>
<evidence type="ECO:0000256" key="1">
    <source>
        <dbReference type="ARBA" id="ARBA00004651"/>
    </source>
</evidence>
<evidence type="ECO:0000256" key="4">
    <source>
        <dbReference type="ARBA" id="ARBA00022989"/>
    </source>
</evidence>
<dbReference type="Proteomes" id="UP000054387">
    <property type="component" value="Unassembled WGS sequence"/>
</dbReference>
<reference evidence="8 9" key="1">
    <citation type="submission" date="2015-12" db="EMBL/GenBank/DDBJ databases">
        <title>Haloprofundus marisrubri gen. nov., sp. nov., an extremely halophilic archaeon isolated from the Discovery deep brine-seawater interface in the Red Sea.</title>
        <authorList>
            <person name="Zhang G."/>
            <person name="Stingl U."/>
            <person name="Rashid M."/>
        </authorList>
    </citation>
    <scope>NUCLEOTIDE SEQUENCE [LARGE SCALE GENOMIC DNA]</scope>
    <source>
        <strain evidence="8 9">SB9</strain>
    </source>
</reference>
<dbReference type="InterPro" id="IPR003838">
    <property type="entry name" value="ABC3_permease_C"/>
</dbReference>
<feature type="transmembrane region" description="Helical" evidence="6">
    <location>
        <begin position="32"/>
        <end position="56"/>
    </location>
</feature>
<dbReference type="InterPro" id="IPR051125">
    <property type="entry name" value="ABC-4/HrtB_transporter"/>
</dbReference>
<feature type="domain" description="ABC3 transporter permease C-terminal" evidence="7">
    <location>
        <begin position="288"/>
        <end position="406"/>
    </location>
</feature>
<proteinExistence type="predicted"/>
<dbReference type="GO" id="GO:0005886">
    <property type="term" value="C:plasma membrane"/>
    <property type="evidence" value="ECO:0007669"/>
    <property type="project" value="UniProtKB-SubCell"/>
</dbReference>
<evidence type="ECO:0000256" key="5">
    <source>
        <dbReference type="ARBA" id="ARBA00023136"/>
    </source>
</evidence>
<keyword evidence="3 6" id="KW-0812">Transmembrane</keyword>
<name>A0A0W1R742_9EURY</name>
<dbReference type="PANTHER" id="PTHR43738:SF3">
    <property type="entry name" value="ABC TRANSPORTER PERMEASE"/>
    <property type="match status" value="1"/>
</dbReference>
<protein>
    <submittedName>
        <fullName evidence="8">ABC transporter permease</fullName>
    </submittedName>
</protein>
<dbReference type="OrthoDB" id="170372at2157"/>
<feature type="transmembrane region" description="Helical" evidence="6">
    <location>
        <begin position="330"/>
        <end position="358"/>
    </location>
</feature>
<sequence length="412" mass="42644">MRRSRQFRRLTGLIRLAGARIRGRLTTSSSRVILSMSGVALAIMLLTVVTGVSLGLASQSAIQSESVDYWIVPEETGQSSIAVEVDGPQLGGVHSAAERLGNDDRVTYATPVQTHITRVSGPDGTSEYILLVGVIPDDTDREVSGLSTAGLEPGDPYYADGAYNGRWTGDLVVSDGTADLLNASSGSELTVESGDTERGLSVVNVTEGNMQSGAGTFPIGLVHLSELQEISGSTGGDQANQLLVSTNDPSVKPQLASLYPGTDVVTQTGFASRDVSTSNLSLAIGLAAFVTALVTGVLLVATIMGLEILADRSTLALLGAVGYSARSRSLLVLTETVIITLAGGLVGVVLGAGGIVVVNALSYDLLGVDSIALFDPLMFGYGLIVAVLIGLVAAPYPVWLSRRVSPVEGLQE</sequence>
<evidence type="ECO:0000256" key="3">
    <source>
        <dbReference type="ARBA" id="ARBA00022692"/>
    </source>
</evidence>
<dbReference type="Pfam" id="PF02687">
    <property type="entry name" value="FtsX"/>
    <property type="match status" value="1"/>
</dbReference>
<evidence type="ECO:0000256" key="2">
    <source>
        <dbReference type="ARBA" id="ARBA00022475"/>
    </source>
</evidence>
<dbReference type="EMBL" id="LOPU01000029">
    <property type="protein sequence ID" value="KTG09020.1"/>
    <property type="molecule type" value="Genomic_DNA"/>
</dbReference>
<evidence type="ECO:0000313" key="9">
    <source>
        <dbReference type="Proteomes" id="UP000054387"/>
    </source>
</evidence>
<keyword evidence="2" id="KW-1003">Cell membrane</keyword>
<accession>A0A0W1R742</accession>
<dbReference type="PANTHER" id="PTHR43738">
    <property type="entry name" value="ABC TRANSPORTER, MEMBRANE PROTEIN"/>
    <property type="match status" value="1"/>
</dbReference>
<keyword evidence="4 6" id="KW-1133">Transmembrane helix</keyword>
<keyword evidence="9" id="KW-1185">Reference proteome</keyword>
<dbReference type="STRING" id="1514971.AUR64_14555"/>